<sequence length="101" mass="11017">MPTYDYECPNGHDFEAFQKMTDEPVTECLECGAPARRKISGGAGFLFKGEGFYITDYRSEDYKKKASDEGRTSSGKSSESESADSSDSKQGSETSDASDKP</sequence>
<dbReference type="NCBIfam" id="TIGR02605">
    <property type="entry name" value="CxxC_CxxC_SSSS"/>
    <property type="match status" value="1"/>
</dbReference>
<feature type="compositionally biased region" description="Low complexity" evidence="1">
    <location>
        <begin position="83"/>
        <end position="92"/>
    </location>
</feature>
<dbReference type="PANTHER" id="PTHR34404">
    <property type="entry name" value="REGULATORY PROTEIN, FMDB FAMILY"/>
    <property type="match status" value="1"/>
</dbReference>
<dbReference type="EMBL" id="UINC01137661">
    <property type="protein sequence ID" value="SVD23134.1"/>
    <property type="molecule type" value="Genomic_DNA"/>
</dbReference>
<feature type="region of interest" description="Disordered" evidence="1">
    <location>
        <begin position="62"/>
        <end position="101"/>
    </location>
</feature>
<accession>A0A382TM09</accession>
<feature type="domain" description="Putative regulatory protein FmdB zinc ribbon" evidence="2">
    <location>
        <begin position="1"/>
        <end position="40"/>
    </location>
</feature>
<dbReference type="Pfam" id="PF09723">
    <property type="entry name" value="Zn_ribbon_8"/>
    <property type="match status" value="1"/>
</dbReference>
<dbReference type="AlphaFoldDB" id="A0A382TM09"/>
<name>A0A382TM09_9ZZZZ</name>
<feature type="non-terminal residue" evidence="3">
    <location>
        <position position="101"/>
    </location>
</feature>
<gene>
    <name evidence="3" type="ORF">METZ01_LOCUS375988</name>
</gene>
<feature type="non-terminal residue" evidence="3">
    <location>
        <position position="1"/>
    </location>
</feature>
<protein>
    <recommendedName>
        <fullName evidence="2">Putative regulatory protein FmdB zinc ribbon domain-containing protein</fullName>
    </recommendedName>
</protein>
<reference evidence="3" key="1">
    <citation type="submission" date="2018-05" db="EMBL/GenBank/DDBJ databases">
        <authorList>
            <person name="Lanie J.A."/>
            <person name="Ng W.-L."/>
            <person name="Kazmierczak K.M."/>
            <person name="Andrzejewski T.M."/>
            <person name="Davidsen T.M."/>
            <person name="Wayne K.J."/>
            <person name="Tettelin H."/>
            <person name="Glass J.I."/>
            <person name="Rusch D."/>
            <person name="Podicherti R."/>
            <person name="Tsui H.-C.T."/>
            <person name="Winkler M.E."/>
        </authorList>
    </citation>
    <scope>NUCLEOTIDE SEQUENCE</scope>
</reference>
<evidence type="ECO:0000313" key="3">
    <source>
        <dbReference type="EMBL" id="SVD23134.1"/>
    </source>
</evidence>
<feature type="compositionally biased region" description="Basic and acidic residues" evidence="1">
    <location>
        <begin position="62"/>
        <end position="71"/>
    </location>
</feature>
<proteinExistence type="predicted"/>
<evidence type="ECO:0000259" key="2">
    <source>
        <dbReference type="SMART" id="SM00834"/>
    </source>
</evidence>
<organism evidence="3">
    <name type="scientific">marine metagenome</name>
    <dbReference type="NCBI Taxonomy" id="408172"/>
    <lineage>
        <taxon>unclassified sequences</taxon>
        <taxon>metagenomes</taxon>
        <taxon>ecological metagenomes</taxon>
    </lineage>
</organism>
<dbReference type="SMART" id="SM00834">
    <property type="entry name" value="CxxC_CXXC_SSSS"/>
    <property type="match status" value="1"/>
</dbReference>
<dbReference type="InterPro" id="IPR013429">
    <property type="entry name" value="Regulatory_FmdB_Zinc_ribbon"/>
</dbReference>
<evidence type="ECO:0000256" key="1">
    <source>
        <dbReference type="SAM" id="MobiDB-lite"/>
    </source>
</evidence>
<dbReference type="PANTHER" id="PTHR34404:SF2">
    <property type="entry name" value="CONSERVED SERINE RICH PROTEIN"/>
    <property type="match status" value="1"/>
</dbReference>